<feature type="compositionally biased region" description="Low complexity" evidence="4">
    <location>
        <begin position="577"/>
        <end position="600"/>
    </location>
</feature>
<dbReference type="EMBL" id="JAAAHY010000201">
    <property type="protein sequence ID" value="KAF9965985.1"/>
    <property type="molecule type" value="Genomic_DNA"/>
</dbReference>
<feature type="compositionally biased region" description="Low complexity" evidence="4">
    <location>
        <begin position="854"/>
        <end position="884"/>
    </location>
</feature>
<feature type="compositionally biased region" description="Low complexity" evidence="4">
    <location>
        <begin position="974"/>
        <end position="989"/>
    </location>
</feature>
<dbReference type="Gene3D" id="1.10.10.60">
    <property type="entry name" value="Homeodomain-like"/>
    <property type="match status" value="2"/>
</dbReference>
<feature type="compositionally biased region" description="Acidic residues" evidence="4">
    <location>
        <begin position="1086"/>
        <end position="1100"/>
    </location>
</feature>
<comment type="caution">
    <text evidence="7">The sequence shown here is derived from an EMBL/GenBank/DDBJ whole genome shotgun (WGS) entry which is preliminary data.</text>
</comment>
<feature type="compositionally biased region" description="Low complexity" evidence="4">
    <location>
        <begin position="946"/>
        <end position="959"/>
    </location>
</feature>
<dbReference type="PANTHER" id="PTHR46380:SF2">
    <property type="entry name" value="CYCLIN-D-BINDING MYB-LIKE TRANSCRIPTION FACTOR 1"/>
    <property type="match status" value="1"/>
</dbReference>
<dbReference type="InterPro" id="IPR009057">
    <property type="entry name" value="Homeodomain-like_sf"/>
</dbReference>
<evidence type="ECO:0000259" key="5">
    <source>
        <dbReference type="PROSITE" id="PS50090"/>
    </source>
</evidence>
<dbReference type="Proteomes" id="UP000738359">
    <property type="component" value="Unassembled WGS sequence"/>
</dbReference>
<feature type="compositionally biased region" description="Basic and acidic residues" evidence="4">
    <location>
        <begin position="656"/>
        <end position="672"/>
    </location>
</feature>
<dbReference type="SMART" id="SM00717">
    <property type="entry name" value="SANT"/>
    <property type="match status" value="3"/>
</dbReference>
<evidence type="ECO:0000256" key="4">
    <source>
        <dbReference type="SAM" id="MobiDB-lite"/>
    </source>
</evidence>
<keyword evidence="2" id="KW-0238">DNA-binding</keyword>
<organism evidence="7 8">
    <name type="scientific">Mortierella alpina</name>
    <name type="common">Oleaginous fungus</name>
    <name type="synonym">Mortierella renispora</name>
    <dbReference type="NCBI Taxonomy" id="64518"/>
    <lineage>
        <taxon>Eukaryota</taxon>
        <taxon>Fungi</taxon>
        <taxon>Fungi incertae sedis</taxon>
        <taxon>Mucoromycota</taxon>
        <taxon>Mortierellomycotina</taxon>
        <taxon>Mortierellomycetes</taxon>
        <taxon>Mortierellales</taxon>
        <taxon>Mortierellaceae</taxon>
        <taxon>Mortierella</taxon>
    </lineage>
</organism>
<feature type="domain" description="HTH myb-type" evidence="6">
    <location>
        <begin position="503"/>
        <end position="531"/>
    </location>
</feature>
<feature type="compositionally biased region" description="Low complexity" evidence="4">
    <location>
        <begin position="77"/>
        <end position="91"/>
    </location>
</feature>
<proteinExistence type="predicted"/>
<dbReference type="GO" id="GO:0005634">
    <property type="term" value="C:nucleus"/>
    <property type="evidence" value="ECO:0007669"/>
    <property type="project" value="UniProtKB-SubCell"/>
</dbReference>
<feature type="domain" description="HTH myb-type" evidence="6">
    <location>
        <begin position="418"/>
        <end position="465"/>
    </location>
</feature>
<feature type="compositionally biased region" description="Polar residues" evidence="4">
    <location>
        <begin position="279"/>
        <end position="298"/>
    </location>
</feature>
<dbReference type="PROSITE" id="PS51294">
    <property type="entry name" value="HTH_MYB"/>
    <property type="match status" value="2"/>
</dbReference>
<name>A0A9P6JAE5_MORAP</name>
<dbReference type="CDD" id="cd00167">
    <property type="entry name" value="SANT"/>
    <property type="match status" value="1"/>
</dbReference>
<feature type="region of interest" description="Disordered" evidence="4">
    <location>
        <begin position="45"/>
        <end position="91"/>
    </location>
</feature>
<accession>A0A9P6JAE5</accession>
<dbReference type="PROSITE" id="PS50090">
    <property type="entry name" value="MYB_LIKE"/>
    <property type="match status" value="2"/>
</dbReference>
<evidence type="ECO:0000256" key="3">
    <source>
        <dbReference type="ARBA" id="ARBA00023242"/>
    </source>
</evidence>
<feature type="region of interest" description="Disordered" evidence="4">
    <location>
        <begin position="850"/>
        <end position="884"/>
    </location>
</feature>
<keyword evidence="3" id="KW-0539">Nucleus</keyword>
<feature type="region of interest" description="Disordered" evidence="4">
    <location>
        <begin position="113"/>
        <end position="146"/>
    </location>
</feature>
<feature type="compositionally biased region" description="Polar residues" evidence="4">
    <location>
        <begin position="232"/>
        <end position="244"/>
    </location>
</feature>
<dbReference type="OrthoDB" id="39591at2759"/>
<feature type="region of interest" description="Disordered" evidence="4">
    <location>
        <begin position="564"/>
        <end position="618"/>
    </location>
</feature>
<sequence>MEYQSAVPSKRKNSQEALGAGFKKALVSPAGDLGNDQVNYNVATGSVDLSDTTPANGSAEHPAGQGELGGDKHQHHQQQLPSSQGFSNLSNSSAVDAASATILSTMAGILAGAGGAGGDQPDHRSKFHHSGHKPQDHSQTHSPDLQGVGEDVLRMQQQLQQQVPLDPSTNTRMTREQIMESMTSIPTMQQILEESLKGDLAATRAGDRDTVQHSRQQHHPSVDHSILATLNSTVSHPSSPQSPVENDRNGAHSSNQNSNGSSSKKKAKPGRTRVAHSGDASTVDSTNSNGQNSGTASAPTLEEHFKRDLAVVTSDNPLHTKWLMATALKDKGIFYKTGTFSSHEDELIRQTIKDYVARHSMPEDAIQRWFQNGNGRGRFEKNDLKALWVEIAVRLQNRPLLNIYLHVRRMFHPQNNVGAWSKADDEKLVMLYAKHKGQWTTIGTELGRMADSCRDRYRNHLKDQSTMVTGPWQPHEDETLLTIMQDLALQQGKTNILDSSPMWTLISERMQGTRTRHQCRHRYSQTLQPRLERGEWTAPSSAAAAAAAAVAANAAMAASASSAAAGVSNKNQHQHHGSQQQQQQQQQHRPQQQQQQNQLHGNLGFDLSSDSDHAKSKERQEVLMLAAALQGVLPEHGNDNMLWTQAMTTNIQGSDHGLHDSGEHHFSNDGHHHGGGAHDPYTAAAIAAAASLPLPTIVPKAPKGPIRRRCGLQQQLDSLKMIQEEGYTDHTDIKWSDIAQRLRDKVEEGNAIQLARIIQTHDQLDSKKQQHLQDGDSTAAAAAAASAAMAAAVSAAQAEAVASLQRVPAANQIARTFMSSRCKIDGYREMTLQTVIVFMMQDVERRIQHRRGGSANSPSPMLSSSQNGSNESAEGAASTSKTAARRNATTAGALIQQQVINDAAHQAAIAALSAQFPFLQQYQQNQHQSALAHALSDPASDHQHQQHQQSHQASQVQASGVGGVSHAAEMPDQSSTFSSHSGTASHQTLQHLSAEEQQHELEQQQHNRALAEQMLSVAFSTSDLNGFFSGAFSAYSPFSTSSSSLSALEDSSSTEATFQEHGQEHDQQATRRVLNALNSGEFGTDTSDDEDEDAPEGDAM</sequence>
<feature type="region of interest" description="Disordered" evidence="4">
    <location>
        <begin position="656"/>
        <end position="679"/>
    </location>
</feature>
<gene>
    <name evidence="7" type="primary">REB1_2</name>
    <name evidence="7" type="ORF">BGZ70_003635</name>
</gene>
<feature type="domain" description="Myb-like" evidence="5">
    <location>
        <begin position="412"/>
        <end position="461"/>
    </location>
</feature>
<feature type="region of interest" description="Disordered" evidence="4">
    <location>
        <begin position="232"/>
        <end position="301"/>
    </location>
</feature>
<dbReference type="Pfam" id="PF13921">
    <property type="entry name" value="Myb_DNA-bind_6"/>
    <property type="match status" value="1"/>
</dbReference>
<evidence type="ECO:0000259" key="6">
    <source>
        <dbReference type="PROSITE" id="PS51294"/>
    </source>
</evidence>
<feature type="compositionally biased region" description="Low complexity" evidence="4">
    <location>
        <begin position="251"/>
        <end position="262"/>
    </location>
</feature>
<feature type="domain" description="Myb-like" evidence="5">
    <location>
        <begin position="464"/>
        <end position="527"/>
    </location>
</feature>
<reference evidence="7" key="1">
    <citation type="journal article" date="2020" name="Fungal Divers.">
        <title>Resolving the Mortierellaceae phylogeny through synthesis of multi-gene phylogenetics and phylogenomics.</title>
        <authorList>
            <person name="Vandepol N."/>
            <person name="Liber J."/>
            <person name="Desiro A."/>
            <person name="Na H."/>
            <person name="Kennedy M."/>
            <person name="Barry K."/>
            <person name="Grigoriev I.V."/>
            <person name="Miller A.N."/>
            <person name="O'Donnell K."/>
            <person name="Stajich J.E."/>
            <person name="Bonito G."/>
        </authorList>
    </citation>
    <scope>NUCLEOTIDE SEQUENCE</scope>
    <source>
        <strain evidence="7">CK1249</strain>
    </source>
</reference>
<dbReference type="InterPro" id="IPR051651">
    <property type="entry name" value="DMTF1_DNA-bind_reg"/>
</dbReference>
<feature type="region of interest" description="Disordered" evidence="4">
    <location>
        <begin position="1051"/>
        <end position="1100"/>
    </location>
</feature>
<keyword evidence="8" id="KW-1185">Reference proteome</keyword>
<dbReference type="PANTHER" id="PTHR46380">
    <property type="entry name" value="CYCLIN-D-BINDING MYB-LIKE TRANSCRIPTION FACTOR 1"/>
    <property type="match status" value="1"/>
</dbReference>
<protein>
    <submittedName>
        <fullName evidence="7">RNA polymerase I enhancer binding protein</fullName>
    </submittedName>
</protein>
<comment type="subcellular location">
    <subcellularLocation>
        <location evidence="1">Nucleus</location>
    </subcellularLocation>
</comment>
<feature type="compositionally biased region" description="Polar residues" evidence="4">
    <location>
        <begin position="45"/>
        <end position="56"/>
    </location>
</feature>
<evidence type="ECO:0000256" key="2">
    <source>
        <dbReference type="ARBA" id="ARBA00023125"/>
    </source>
</evidence>
<evidence type="ECO:0000313" key="7">
    <source>
        <dbReference type="EMBL" id="KAF9965985.1"/>
    </source>
</evidence>
<evidence type="ECO:0000256" key="1">
    <source>
        <dbReference type="ARBA" id="ARBA00004123"/>
    </source>
</evidence>
<dbReference type="GO" id="GO:0000978">
    <property type="term" value="F:RNA polymerase II cis-regulatory region sequence-specific DNA binding"/>
    <property type="evidence" value="ECO:0007669"/>
    <property type="project" value="TreeGrafter"/>
</dbReference>
<dbReference type="InterPro" id="IPR001005">
    <property type="entry name" value="SANT/Myb"/>
</dbReference>
<feature type="region of interest" description="Disordered" evidence="4">
    <location>
        <begin position="929"/>
        <end position="989"/>
    </location>
</feature>
<dbReference type="InterPro" id="IPR017930">
    <property type="entry name" value="Myb_dom"/>
</dbReference>
<feature type="compositionally biased region" description="Basic residues" evidence="4">
    <location>
        <begin position="263"/>
        <end position="274"/>
    </location>
</feature>
<dbReference type="SUPFAM" id="SSF46689">
    <property type="entry name" value="Homeodomain-like"/>
    <property type="match status" value="2"/>
</dbReference>
<dbReference type="GO" id="GO:0000981">
    <property type="term" value="F:DNA-binding transcription factor activity, RNA polymerase II-specific"/>
    <property type="evidence" value="ECO:0007669"/>
    <property type="project" value="TreeGrafter"/>
</dbReference>
<evidence type="ECO:0000313" key="8">
    <source>
        <dbReference type="Proteomes" id="UP000738359"/>
    </source>
</evidence>
<dbReference type="AlphaFoldDB" id="A0A9P6JAE5"/>